<accession>A0A9Q9EPK0</accession>
<evidence type="ECO:0000313" key="3">
    <source>
        <dbReference type="Proteomes" id="UP001056384"/>
    </source>
</evidence>
<dbReference type="AlphaFoldDB" id="A0A9Q9EPK0"/>
<reference evidence="2" key="1">
    <citation type="submission" date="2022-06" db="EMBL/GenBank/DDBJ databases">
        <title>Complete genome sequences of two strains of the flax pathogen Septoria linicola.</title>
        <authorList>
            <person name="Lapalu N."/>
            <person name="Simon A."/>
            <person name="Demenou B."/>
            <person name="Paumier D."/>
            <person name="Guillot M.-P."/>
            <person name="Gout L."/>
            <person name="Valade R."/>
        </authorList>
    </citation>
    <scope>NUCLEOTIDE SEQUENCE</scope>
    <source>
        <strain evidence="2">SE15195</strain>
    </source>
</reference>
<feature type="region of interest" description="Disordered" evidence="1">
    <location>
        <begin position="1"/>
        <end position="21"/>
    </location>
</feature>
<organism evidence="2 3">
    <name type="scientific">Septoria linicola</name>
    <dbReference type="NCBI Taxonomy" id="215465"/>
    <lineage>
        <taxon>Eukaryota</taxon>
        <taxon>Fungi</taxon>
        <taxon>Dikarya</taxon>
        <taxon>Ascomycota</taxon>
        <taxon>Pezizomycotina</taxon>
        <taxon>Dothideomycetes</taxon>
        <taxon>Dothideomycetidae</taxon>
        <taxon>Mycosphaerellales</taxon>
        <taxon>Mycosphaerellaceae</taxon>
        <taxon>Septoria</taxon>
    </lineage>
</organism>
<dbReference type="Proteomes" id="UP001056384">
    <property type="component" value="Chromosome 10"/>
</dbReference>
<keyword evidence="3" id="KW-1185">Reference proteome</keyword>
<evidence type="ECO:0000313" key="2">
    <source>
        <dbReference type="EMBL" id="USW57764.1"/>
    </source>
</evidence>
<protein>
    <submittedName>
        <fullName evidence="2">Uncharacterized protein</fullName>
    </submittedName>
</protein>
<name>A0A9Q9EPK0_9PEZI</name>
<evidence type="ECO:0000256" key="1">
    <source>
        <dbReference type="SAM" id="MobiDB-lite"/>
    </source>
</evidence>
<gene>
    <name evidence="2" type="ORF">Slin15195_G110830</name>
</gene>
<sequence length="503" mass="57133">MPPLSTETGSAQENKQTRRYQKFHVRAECRKKARNGHGSDYVRPTSMSFALDYNALMTANESFGSHASDWRALPSPISMRRAKNHLCREPALTDPKVSSALARIKEVISSDTPVMWDLVIKMFDDLDLVYFHGHLGYRVLLQWAGFGESPTIFAADRSLSNIGLTVPPDTYPNAHPRTMISIASSSLEYGEAQGTPDQEAEGTTRWSTENLPASQLSGLLQKRLGLASTEKIRPAQVETMLEKVDTQAMVYDTHRPWRLNFLARGLPGADVTGQINRKRQSRVVASEKYDRERPFHNFTRLPADVRKRIYLLHFEDLLSGVQAFNHPVTPPLARAGRAIRWEFLQLFWSTQTFHITSMPVLGPRAAELSETDTKWLRNVVGNHMPKLRNFVVSCLSDRSSTRAPLVKVKFNQKITEVSVEHLGTWKALMWRPYGLWLSKSPERWAQEYLQERSQMMRTKEGLVMNELLLQALVERVGAVRHGVPTPAPRSIPVIKQEVIKIED</sequence>
<proteinExistence type="predicted"/>
<dbReference type="EMBL" id="CP099427">
    <property type="protein sequence ID" value="USW57764.1"/>
    <property type="molecule type" value="Genomic_DNA"/>
</dbReference>
<feature type="compositionally biased region" description="Polar residues" evidence="1">
    <location>
        <begin position="1"/>
        <end position="14"/>
    </location>
</feature>